<dbReference type="EMBL" id="JAOTPV010000011">
    <property type="protein sequence ID" value="KAJ4476690.1"/>
    <property type="molecule type" value="Genomic_DNA"/>
</dbReference>
<evidence type="ECO:0000256" key="1">
    <source>
        <dbReference type="SAM" id="MobiDB-lite"/>
    </source>
</evidence>
<gene>
    <name evidence="2" type="ORF">J3R30DRAFT_3704165</name>
</gene>
<name>A0A9W9A865_9AGAR</name>
<feature type="region of interest" description="Disordered" evidence="1">
    <location>
        <begin position="529"/>
        <end position="566"/>
    </location>
</feature>
<proteinExistence type="predicted"/>
<dbReference type="AlphaFoldDB" id="A0A9W9A865"/>
<evidence type="ECO:0000313" key="2">
    <source>
        <dbReference type="EMBL" id="KAJ4476690.1"/>
    </source>
</evidence>
<dbReference type="Proteomes" id="UP001150266">
    <property type="component" value="Unassembled WGS sequence"/>
</dbReference>
<organism evidence="2 3">
    <name type="scientific">Lentinula aciculospora</name>
    <dbReference type="NCBI Taxonomy" id="153920"/>
    <lineage>
        <taxon>Eukaryota</taxon>
        <taxon>Fungi</taxon>
        <taxon>Dikarya</taxon>
        <taxon>Basidiomycota</taxon>
        <taxon>Agaricomycotina</taxon>
        <taxon>Agaricomycetes</taxon>
        <taxon>Agaricomycetidae</taxon>
        <taxon>Agaricales</taxon>
        <taxon>Marasmiineae</taxon>
        <taxon>Omphalotaceae</taxon>
        <taxon>Lentinula</taxon>
    </lineage>
</organism>
<comment type="caution">
    <text evidence="2">The sequence shown here is derived from an EMBL/GenBank/DDBJ whole genome shotgun (WGS) entry which is preliminary data.</text>
</comment>
<keyword evidence="3" id="KW-1185">Reference proteome</keyword>
<protein>
    <submittedName>
        <fullName evidence="2">Uncharacterized protein</fullName>
    </submittedName>
</protein>
<reference evidence="2" key="1">
    <citation type="submission" date="2022-08" db="EMBL/GenBank/DDBJ databases">
        <title>A Global Phylogenomic Analysis of the Shiitake Genus Lentinula.</title>
        <authorList>
            <consortium name="DOE Joint Genome Institute"/>
            <person name="Sierra-Patev S."/>
            <person name="Min B."/>
            <person name="Naranjo-Ortiz M."/>
            <person name="Looney B."/>
            <person name="Konkel Z."/>
            <person name="Slot J.C."/>
            <person name="Sakamoto Y."/>
            <person name="Steenwyk J.L."/>
            <person name="Rokas A."/>
            <person name="Carro J."/>
            <person name="Camarero S."/>
            <person name="Ferreira P."/>
            <person name="Molpeceres G."/>
            <person name="Ruiz-Duenas F.J."/>
            <person name="Serrano A."/>
            <person name="Henrissat B."/>
            <person name="Drula E."/>
            <person name="Hughes K.W."/>
            <person name="Mata J.L."/>
            <person name="Ishikawa N.K."/>
            <person name="Vargas-Isla R."/>
            <person name="Ushijima S."/>
            <person name="Smith C.A."/>
            <person name="Ahrendt S."/>
            <person name="Andreopoulos W."/>
            <person name="He G."/>
            <person name="Labutti K."/>
            <person name="Lipzen A."/>
            <person name="Ng V."/>
            <person name="Riley R."/>
            <person name="Sandor L."/>
            <person name="Barry K."/>
            <person name="Martinez A.T."/>
            <person name="Xiao Y."/>
            <person name="Gibbons J.G."/>
            <person name="Terashima K."/>
            <person name="Grigoriev I.V."/>
            <person name="Hibbett D.S."/>
        </authorList>
    </citation>
    <scope>NUCLEOTIDE SEQUENCE</scope>
    <source>
        <strain evidence="2">JLM2183</strain>
    </source>
</reference>
<accession>A0A9W9A865</accession>
<dbReference type="OrthoDB" id="3178019at2759"/>
<sequence>MAIEFIPAIDQVVDIAIPEWHTTGSTVELRFSAVLGDEEFQLFKKNGMKVQIWSDIPLGGRNEGEWGEIDLHDITIDPSSDDSQIPLAALDDGEDKPKNLLSVVCSVLFSGNSKHFSFTYRVVYPSGEVKWLGHFGRNGTVHIIPASKNNSGIVLEEGWVANTAPFVWNFRERPHLEGLLIAQIAHPEDWFIKGSAANASLVLLVPRFRPFAKYCPKTVVLSASPDTTISVSTLGKIHAAGSGSLHLHTFNPVQGSADSFFDKIFAHSSSLDCRLLGVFGNYVGLASTSAASSIHAILVPLISSGFEFQIAIASASLANILGAETAEYTIFSEARTRVQFVNPVTLESGFVRFSAPPVGGLFILTPLYPIPAISKNEGSGPGSVNYLSLSVLSPHSIAGDAPVAEDAILPTPPPSPHLHPIAHLTSLSNNHSTTSISEHGDQDVVLGIPPIDDTQKDTIVSELRSLTLRPSIDQVSVSSLARRSSPSLLIESYRDSRENMIVAFMRHLYFVLTLWLSLMLRRLLGSLTSASDSEEQPSPRSPFSDTADGHDASPVNERTPLLPRVIPPSPVVEPSIRAVPSSPYVAASVPSQTNSSSPLASIQFDLLDAKSGPRGLILRDTSGSLTKNILSDGVLIELNGQEMPLNNVQWLSKDVVYLGIDWEKPGRVAVKLTSRSM</sequence>
<evidence type="ECO:0000313" key="3">
    <source>
        <dbReference type="Proteomes" id="UP001150266"/>
    </source>
</evidence>